<feature type="compositionally biased region" description="Basic and acidic residues" evidence="1">
    <location>
        <begin position="245"/>
        <end position="263"/>
    </location>
</feature>
<evidence type="ECO:0008006" key="4">
    <source>
        <dbReference type="Google" id="ProtNLM"/>
    </source>
</evidence>
<accession>A0A931LWC0</accession>
<evidence type="ECO:0000256" key="1">
    <source>
        <dbReference type="SAM" id="MobiDB-lite"/>
    </source>
</evidence>
<feature type="compositionally biased region" description="Low complexity" evidence="1">
    <location>
        <begin position="214"/>
        <end position="230"/>
    </location>
</feature>
<feature type="region of interest" description="Disordered" evidence="1">
    <location>
        <begin position="148"/>
        <end position="296"/>
    </location>
</feature>
<comment type="caution">
    <text evidence="2">The sequence shown here is derived from an EMBL/GenBank/DDBJ whole genome shotgun (WGS) entry which is preliminary data.</text>
</comment>
<dbReference type="AlphaFoldDB" id="A0A931LWC0"/>
<reference evidence="2" key="1">
    <citation type="submission" date="2020-07" db="EMBL/GenBank/DDBJ databases">
        <title>Huge and variable diversity of episymbiotic CPR bacteria and DPANN archaea in groundwater ecosystems.</title>
        <authorList>
            <person name="He C.Y."/>
            <person name="Keren R."/>
            <person name="Whittaker M."/>
            <person name="Farag I.F."/>
            <person name="Doudna J."/>
            <person name="Cate J.H.D."/>
            <person name="Banfield J.F."/>
        </authorList>
    </citation>
    <scope>NUCLEOTIDE SEQUENCE</scope>
    <source>
        <strain evidence="2">NC_groundwater_17_Pr7_B-0.1um_64_12</strain>
    </source>
</reference>
<gene>
    <name evidence="2" type="ORF">HYR64_09865</name>
</gene>
<dbReference type="Proteomes" id="UP000727962">
    <property type="component" value="Unassembled WGS sequence"/>
</dbReference>
<organism evidence="2 3">
    <name type="scientific">Fimbriimonas ginsengisoli</name>
    <dbReference type="NCBI Taxonomy" id="1005039"/>
    <lineage>
        <taxon>Bacteria</taxon>
        <taxon>Bacillati</taxon>
        <taxon>Armatimonadota</taxon>
        <taxon>Fimbriimonadia</taxon>
        <taxon>Fimbriimonadales</taxon>
        <taxon>Fimbriimonadaceae</taxon>
        <taxon>Fimbriimonas</taxon>
    </lineage>
</organism>
<evidence type="ECO:0000313" key="2">
    <source>
        <dbReference type="EMBL" id="MBI1757398.1"/>
    </source>
</evidence>
<feature type="compositionally biased region" description="Basic residues" evidence="1">
    <location>
        <begin position="264"/>
        <end position="283"/>
    </location>
</feature>
<name>A0A931LWC0_FIMGI</name>
<protein>
    <recommendedName>
        <fullName evidence="4">Zinc-finger domain-containing protein</fullName>
    </recommendedName>
</protein>
<dbReference type="EMBL" id="JACOSL010000062">
    <property type="protein sequence ID" value="MBI1757398.1"/>
    <property type="molecule type" value="Genomic_DNA"/>
</dbReference>
<sequence length="296" mass="31252">RAQIGRFLNGDRFSPEALKQLEGHIGDCPDCKVELQARKATLQAMLTGAMPETAPTKPKTVADVLRQQAGSGRPAAVIAQVREADTIKPKHFWKPFGYSLALAGVLIGMSVLSRNMDHVLGTHITGSEAQNIVTESGAKQAEAPLKGDANAHGLKPLPPADADSHGLKPMPPSQESTQSSPKAPAPGSPAKEVPAATTEPAKQAKSLPIAEPSAAKTPAAQTPKAQAPAPQLKPTPTPALTLPRSVRESTKRPARHIGPDVRVKARRKAHHHAHPATKPKPKTTVRVYTEDGSPLK</sequence>
<evidence type="ECO:0000313" key="3">
    <source>
        <dbReference type="Proteomes" id="UP000727962"/>
    </source>
</evidence>
<feature type="non-terminal residue" evidence="2">
    <location>
        <position position="1"/>
    </location>
</feature>
<proteinExistence type="predicted"/>